<protein>
    <submittedName>
        <fullName evidence="4">Undecaprenyl diphosphate synthase-domain-containing protein</fullName>
    </submittedName>
</protein>
<dbReference type="InterPro" id="IPR001441">
    <property type="entry name" value="UPP_synth-like"/>
</dbReference>
<evidence type="ECO:0000313" key="4">
    <source>
        <dbReference type="EMBL" id="KAJ7334821.1"/>
    </source>
</evidence>
<sequence length="512" mass="58334">MQTLTWATISFQERFGKRLSMRAKDTIVLEYTCAGMRLGVPQSMLTTTYDDFLISFNHRLDRLDAGYELTGTVVHNVEASVISAKKHWITGLLVRAALMVGYSLLPERVKCKYQLNILKSRTARGIQRVLCASLWLIYPFLMLIPLRGMMCLLLVLEPQLRPILRSSLQAIHCMDILHDKPVIPKSDGQTGLPDYISWLASGKQRPPMLQMVLVKTLEAQLRSGSWTNTIRVWLRYPFTIAETCAECAVHSITDTAHAWRSQLKESSLFHLGGEARMPLHIGIIMDGNRRYARQLGQHVLVGHAEGAATASKVLEWWIKYLPNTVSYASPVHPKYLTCWAFSSENFERPEEEREGLFAMMAAEFKSLAFTSLVHLFRVRVKFIGEKNRFPLELLDTMDMVERITSTYDGLFLQIAVGYGGRQEVVSAVQNLLAQNKEITEQNIGMETYCARSSVPPVNLIIRTSERRTSGFFLWDTQAAELHFIDKLWPQLTEIDWLDALQSFSTREIRGGR</sequence>
<dbReference type="PANTHER" id="PTHR10291:SF44">
    <property type="entry name" value="ER-BOUND OXYGENASE MPAB_MPAB'_RUBBER OXYGENASE CATALYTIC DOMAIN-CONTAINING PROTEIN"/>
    <property type="match status" value="1"/>
</dbReference>
<dbReference type="AlphaFoldDB" id="A0AAD7EKP8"/>
<dbReference type="GO" id="GO:0016094">
    <property type="term" value="P:polyprenol biosynthetic process"/>
    <property type="evidence" value="ECO:0007669"/>
    <property type="project" value="TreeGrafter"/>
</dbReference>
<evidence type="ECO:0000259" key="3">
    <source>
        <dbReference type="Pfam" id="PF09995"/>
    </source>
</evidence>
<dbReference type="Pfam" id="PF09995">
    <property type="entry name" value="MPAB_Lcp_cat"/>
    <property type="match status" value="1"/>
</dbReference>
<evidence type="ECO:0000256" key="2">
    <source>
        <dbReference type="SAM" id="Phobius"/>
    </source>
</evidence>
<feature type="domain" description="ER-bound oxygenase mpaB/mpaB'/Rubber oxygenase catalytic" evidence="3">
    <location>
        <begin position="3"/>
        <end position="128"/>
    </location>
</feature>
<keyword evidence="1" id="KW-0808">Transferase</keyword>
<dbReference type="Gene3D" id="3.40.1180.10">
    <property type="entry name" value="Decaprenyl diphosphate synthase-like"/>
    <property type="match status" value="1"/>
</dbReference>
<proteinExistence type="inferred from homology"/>
<dbReference type="GO" id="GO:0016491">
    <property type="term" value="F:oxidoreductase activity"/>
    <property type="evidence" value="ECO:0007669"/>
    <property type="project" value="InterPro"/>
</dbReference>
<dbReference type="GO" id="GO:0005783">
    <property type="term" value="C:endoplasmic reticulum"/>
    <property type="evidence" value="ECO:0007669"/>
    <property type="project" value="TreeGrafter"/>
</dbReference>
<dbReference type="GO" id="GO:0045547">
    <property type="term" value="F:ditrans,polycis-polyprenyl diphosphate synthase [(2E,6E)-farnesyl diphosphate specific] activity"/>
    <property type="evidence" value="ECO:0007669"/>
    <property type="project" value="TreeGrafter"/>
</dbReference>
<comment type="caution">
    <text evidence="4">The sequence shown here is derived from an EMBL/GenBank/DDBJ whole genome shotgun (WGS) entry which is preliminary data.</text>
</comment>
<dbReference type="Proteomes" id="UP001218218">
    <property type="component" value="Unassembled WGS sequence"/>
</dbReference>
<reference evidence="4" key="1">
    <citation type="submission" date="2023-03" db="EMBL/GenBank/DDBJ databases">
        <title>Massive genome expansion in bonnet fungi (Mycena s.s.) driven by repeated elements and novel gene families across ecological guilds.</title>
        <authorList>
            <consortium name="Lawrence Berkeley National Laboratory"/>
            <person name="Harder C.B."/>
            <person name="Miyauchi S."/>
            <person name="Viragh M."/>
            <person name="Kuo A."/>
            <person name="Thoen E."/>
            <person name="Andreopoulos B."/>
            <person name="Lu D."/>
            <person name="Skrede I."/>
            <person name="Drula E."/>
            <person name="Henrissat B."/>
            <person name="Morin E."/>
            <person name="Kohler A."/>
            <person name="Barry K."/>
            <person name="LaButti K."/>
            <person name="Morin E."/>
            <person name="Salamov A."/>
            <person name="Lipzen A."/>
            <person name="Mereny Z."/>
            <person name="Hegedus B."/>
            <person name="Baldrian P."/>
            <person name="Stursova M."/>
            <person name="Weitz H."/>
            <person name="Taylor A."/>
            <person name="Grigoriev I.V."/>
            <person name="Nagy L.G."/>
            <person name="Martin F."/>
            <person name="Kauserud H."/>
        </authorList>
    </citation>
    <scope>NUCLEOTIDE SEQUENCE</scope>
    <source>
        <strain evidence="4">CBHHK002</strain>
    </source>
</reference>
<dbReference type="Pfam" id="PF01255">
    <property type="entry name" value="Prenyltransf"/>
    <property type="match status" value="1"/>
</dbReference>
<organism evidence="4 5">
    <name type="scientific">Mycena albidolilacea</name>
    <dbReference type="NCBI Taxonomy" id="1033008"/>
    <lineage>
        <taxon>Eukaryota</taxon>
        <taxon>Fungi</taxon>
        <taxon>Dikarya</taxon>
        <taxon>Basidiomycota</taxon>
        <taxon>Agaricomycotina</taxon>
        <taxon>Agaricomycetes</taxon>
        <taxon>Agaricomycetidae</taxon>
        <taxon>Agaricales</taxon>
        <taxon>Marasmiineae</taxon>
        <taxon>Mycenaceae</taxon>
        <taxon>Mycena</taxon>
    </lineage>
</organism>
<keyword evidence="2" id="KW-1133">Transmembrane helix</keyword>
<dbReference type="PANTHER" id="PTHR10291">
    <property type="entry name" value="DEHYDRODOLICHYL DIPHOSPHATE SYNTHASE FAMILY MEMBER"/>
    <property type="match status" value="1"/>
</dbReference>
<dbReference type="InterPro" id="IPR018713">
    <property type="entry name" value="MPAB/Lcp_cat_dom"/>
</dbReference>
<keyword evidence="2" id="KW-0472">Membrane</keyword>
<keyword evidence="5" id="KW-1185">Reference proteome</keyword>
<dbReference type="SUPFAM" id="SSF64005">
    <property type="entry name" value="Undecaprenyl diphosphate synthase"/>
    <property type="match status" value="1"/>
</dbReference>
<dbReference type="EMBL" id="JARIHO010000032">
    <property type="protein sequence ID" value="KAJ7334821.1"/>
    <property type="molecule type" value="Genomic_DNA"/>
</dbReference>
<dbReference type="CDD" id="cd00475">
    <property type="entry name" value="Cis_IPPS"/>
    <property type="match status" value="1"/>
</dbReference>
<dbReference type="HAMAP" id="MF_01139">
    <property type="entry name" value="ISPT"/>
    <property type="match status" value="1"/>
</dbReference>
<feature type="transmembrane region" description="Helical" evidence="2">
    <location>
        <begin position="126"/>
        <end position="156"/>
    </location>
</feature>
<keyword evidence="2" id="KW-0812">Transmembrane</keyword>
<gene>
    <name evidence="4" type="ORF">DFH08DRAFT_294043</name>
</gene>
<accession>A0AAD7EKP8</accession>
<name>A0AAD7EKP8_9AGAR</name>
<evidence type="ECO:0000256" key="1">
    <source>
        <dbReference type="ARBA" id="ARBA00022679"/>
    </source>
</evidence>
<dbReference type="NCBIfam" id="TIGR00055">
    <property type="entry name" value="uppS"/>
    <property type="match status" value="1"/>
</dbReference>
<evidence type="ECO:0000313" key="5">
    <source>
        <dbReference type="Proteomes" id="UP001218218"/>
    </source>
</evidence>
<dbReference type="InterPro" id="IPR036424">
    <property type="entry name" value="UPP_synth-like_sf"/>
</dbReference>